<protein>
    <submittedName>
        <fullName evidence="1">Uncharacterized protein</fullName>
    </submittedName>
</protein>
<dbReference type="RefSeq" id="WP_167359562.1">
    <property type="nucleotide sequence ID" value="NZ_FOJS01000001.1"/>
</dbReference>
<dbReference type="AlphaFoldDB" id="A0A1I0SIW1"/>
<organism evidence="1 2">
    <name type="scientific">Parageobacillus thermantarcticus</name>
    <dbReference type="NCBI Taxonomy" id="186116"/>
    <lineage>
        <taxon>Bacteria</taxon>
        <taxon>Bacillati</taxon>
        <taxon>Bacillota</taxon>
        <taxon>Bacilli</taxon>
        <taxon>Bacillales</taxon>
        <taxon>Anoxybacillaceae</taxon>
        <taxon>Parageobacillus</taxon>
    </lineage>
</organism>
<proteinExistence type="predicted"/>
<reference evidence="2" key="1">
    <citation type="submission" date="2016-10" db="EMBL/GenBank/DDBJ databases">
        <authorList>
            <person name="Varghese N."/>
            <person name="Submissions S."/>
        </authorList>
    </citation>
    <scope>NUCLEOTIDE SEQUENCE [LARGE SCALE GENOMIC DNA]</scope>
    <source>
        <strain evidence="2">M1</strain>
    </source>
</reference>
<accession>A0A1I0SIW1</accession>
<name>A0A1I0SIW1_9BACL</name>
<dbReference type="STRING" id="186116.SAMN05192569_1001318"/>
<gene>
    <name evidence="1" type="ORF">SAMN05192569_1001318</name>
</gene>
<sequence length="47" mass="5371">MEKNSSKGLYDDEDEVKAISEQIIDAYDSGVVARDEPRYHPEREVGE</sequence>
<evidence type="ECO:0000313" key="2">
    <source>
        <dbReference type="Proteomes" id="UP000198650"/>
    </source>
</evidence>
<evidence type="ECO:0000313" key="1">
    <source>
        <dbReference type="EMBL" id="SFA39402.1"/>
    </source>
</evidence>
<dbReference type="EMBL" id="FOJS01000001">
    <property type="protein sequence ID" value="SFA39402.1"/>
    <property type="molecule type" value="Genomic_DNA"/>
</dbReference>
<dbReference type="Proteomes" id="UP000198650">
    <property type="component" value="Unassembled WGS sequence"/>
</dbReference>
<keyword evidence="2" id="KW-1185">Reference proteome</keyword>